<organism evidence="2 3">
    <name type="scientific">Babesia microti (strain RI)</name>
    <dbReference type="NCBI Taxonomy" id="1133968"/>
    <lineage>
        <taxon>Eukaryota</taxon>
        <taxon>Sar</taxon>
        <taxon>Alveolata</taxon>
        <taxon>Apicomplexa</taxon>
        <taxon>Aconoidasida</taxon>
        <taxon>Piroplasmida</taxon>
        <taxon>Babesiidae</taxon>
        <taxon>Babesia</taxon>
    </lineage>
</organism>
<dbReference type="EMBL" id="FO082872">
    <property type="protein sequence ID" value="SJK86004.1"/>
    <property type="molecule type" value="Genomic_DNA"/>
</dbReference>
<protein>
    <submittedName>
        <fullName evidence="2">Uncharacterized protein</fullName>
    </submittedName>
</protein>
<feature type="transmembrane region" description="Helical" evidence="1">
    <location>
        <begin position="112"/>
        <end position="131"/>
    </location>
</feature>
<reference evidence="2 3" key="2">
    <citation type="journal article" date="2013" name="PLoS ONE">
        <title>Whole genome mapping and re-organization of the nuclear and mitochondrial genomes of Babesia microti isolates.</title>
        <authorList>
            <person name="Cornillot E."/>
            <person name="Dassouli A."/>
            <person name="Garg A."/>
            <person name="Pachikara N."/>
            <person name="Randazzo S."/>
            <person name="Depoix D."/>
            <person name="Carcy B."/>
            <person name="Delbecq S."/>
            <person name="Frutos R."/>
            <person name="Silva J.C."/>
            <person name="Sutton R."/>
            <person name="Krause P.J."/>
            <person name="Mamoun C.B."/>
        </authorList>
    </citation>
    <scope>NUCLEOTIDE SEQUENCE [LARGE SCALE GENOMIC DNA]</scope>
    <source>
        <strain evidence="2 3">RI</strain>
    </source>
</reference>
<evidence type="ECO:0000256" key="1">
    <source>
        <dbReference type="SAM" id="Phobius"/>
    </source>
</evidence>
<dbReference type="GeneID" id="24424281"/>
<sequence length="384" mass="43558">MGWCIKKEAELQQEAGNKKQDECVDEKVVNGDECNCELNETAVRDEQEYPKFNSIWVNPWQRIEPREKFLRYCLVLGIFPFTFIGCIVGAIYGTFIRRKRRQIHDKLHRANLVACILYMFISAIIASLILASSQKGKIPKLRPIPQFLRSEGNEFSIISTNGGFKNTLLIIEQGKGILPETIPDAQKYGFNVTHATLLKKEDELMRDDLVWESLTKGLKLDPKNTLITATVGRSNAEDIKHGNLDEWMGLLLVNETVGEKTDDKFMVKFLNKKIMCNGNETWMFSTIRPSGAPNYYISRDKAFEVLKTHITKNKAPQLVGEAIVPVHVDANPKVPTPVDQNILEDFVQSVHSMDVKHDPKSDIVQKICSMSTSHVIPSTHFTKP</sequence>
<feature type="transmembrane region" description="Helical" evidence="1">
    <location>
        <begin position="69"/>
        <end position="92"/>
    </location>
</feature>
<keyword evidence="1" id="KW-1133">Transmembrane helix</keyword>
<accession>A0A1R4AAL3</accession>
<reference evidence="2 3" key="1">
    <citation type="journal article" date="2012" name="Nucleic Acids Res.">
        <title>Sequencing of the smallest Apicomplexan genome from the human pathogen Babesia microti.</title>
        <authorList>
            <person name="Cornillot E."/>
            <person name="Hadj-Kaddour K."/>
            <person name="Dassouli A."/>
            <person name="Noel B."/>
            <person name="Ranwez V."/>
            <person name="Vacherie B."/>
            <person name="Augagneur Y."/>
            <person name="Bres V."/>
            <person name="Duclos A."/>
            <person name="Randazzo S."/>
            <person name="Carcy B."/>
            <person name="Debierre-Grockiego F."/>
            <person name="Delbecq S."/>
            <person name="Moubri-Menage K."/>
            <person name="Shams-Eldin H."/>
            <person name="Usmani-Brown S."/>
            <person name="Bringaud F."/>
            <person name="Wincker P."/>
            <person name="Vivares C.P."/>
            <person name="Schwarz R.T."/>
            <person name="Schetters T.P."/>
            <person name="Krause P.J."/>
            <person name="Gorenflot A."/>
            <person name="Berry V."/>
            <person name="Barbe V."/>
            <person name="Ben Mamoun C."/>
        </authorList>
    </citation>
    <scope>NUCLEOTIDE SEQUENCE [LARGE SCALE GENOMIC DNA]</scope>
    <source>
        <strain evidence="2 3">RI</strain>
    </source>
</reference>
<keyword evidence="1" id="KW-0812">Transmembrane</keyword>
<evidence type="ECO:0000313" key="2">
    <source>
        <dbReference type="EMBL" id="SJK86004.1"/>
    </source>
</evidence>
<dbReference type="Proteomes" id="UP000002899">
    <property type="component" value="Chromosome II"/>
</dbReference>
<gene>
    <name evidence="2" type="ORF">BMR1_02g02476</name>
</gene>
<reference evidence="2 3" key="3">
    <citation type="journal article" date="2016" name="Sci. Rep.">
        <title>Genome-wide diversity and gene expression profiling of Babesia microti isolates identify polymorphic genes that mediate host-pathogen interactions.</title>
        <authorList>
            <person name="Silva J.C."/>
            <person name="Cornillot E."/>
            <person name="McCracken C."/>
            <person name="Usmani-Brown S."/>
            <person name="Dwivedi A."/>
            <person name="Ifeonu O.O."/>
            <person name="Crabtree J."/>
            <person name="Gotia H.T."/>
            <person name="Virji A.Z."/>
            <person name="Reynes C."/>
            <person name="Colinge J."/>
            <person name="Kumar V."/>
            <person name="Lawres L."/>
            <person name="Pazzi J.E."/>
            <person name="Pablo J.V."/>
            <person name="Hung C."/>
            <person name="Brancato J."/>
            <person name="Kumari P."/>
            <person name="Orvis J."/>
            <person name="Tretina K."/>
            <person name="Chibucos M."/>
            <person name="Ott S."/>
            <person name="Sadzewicz L."/>
            <person name="Sengamalay N."/>
            <person name="Shetty A.C."/>
            <person name="Su Q."/>
            <person name="Tallon L."/>
            <person name="Fraser C.M."/>
            <person name="Frutos R."/>
            <person name="Molina D.M."/>
            <person name="Krause P.J."/>
            <person name="Ben Mamoun C."/>
        </authorList>
    </citation>
    <scope>NUCLEOTIDE SEQUENCE [LARGE SCALE GENOMIC DNA]</scope>
    <source>
        <strain evidence="2 3">RI</strain>
    </source>
</reference>
<dbReference type="KEGG" id="bmic:BMR1_02g02476"/>
<name>A0A1R4AAL3_BABMR</name>
<dbReference type="VEuPathDB" id="PiroplasmaDB:BMR1_02g02476"/>
<dbReference type="RefSeq" id="XP_021338203.1">
    <property type="nucleotide sequence ID" value="XM_021481576.1"/>
</dbReference>
<proteinExistence type="predicted"/>
<keyword evidence="1" id="KW-0472">Membrane</keyword>
<evidence type="ECO:0000313" key="3">
    <source>
        <dbReference type="Proteomes" id="UP000002899"/>
    </source>
</evidence>
<dbReference type="AlphaFoldDB" id="A0A1R4AAL3"/>
<keyword evidence="3" id="KW-1185">Reference proteome</keyword>